<keyword evidence="1" id="KW-0812">Transmembrane</keyword>
<dbReference type="Proteomes" id="UP000199308">
    <property type="component" value="Unassembled WGS sequence"/>
</dbReference>
<sequence>MQYQRIVSVKALPHIYIGATICPFLLWAGVEDLTDYSFWAGLFFVGTTLFTLFDGYRALKHKVISDFIMLFVVPIALPVALVVYYWLS</sequence>
<keyword evidence="1" id="KW-0472">Membrane</keyword>
<dbReference type="STRING" id="349064.SAMN05660429_01298"/>
<protein>
    <submittedName>
        <fullName evidence="2">Uncharacterized protein</fullName>
    </submittedName>
</protein>
<evidence type="ECO:0000313" key="2">
    <source>
        <dbReference type="EMBL" id="SET22169.1"/>
    </source>
</evidence>
<keyword evidence="1" id="KW-1133">Transmembrane helix</keyword>
<dbReference type="EMBL" id="FOHK01000005">
    <property type="protein sequence ID" value="SET22169.1"/>
    <property type="molecule type" value="Genomic_DNA"/>
</dbReference>
<dbReference type="AlphaFoldDB" id="A0A1I0CQW6"/>
<evidence type="ECO:0000313" key="3">
    <source>
        <dbReference type="Proteomes" id="UP000199308"/>
    </source>
</evidence>
<feature type="transmembrane region" description="Helical" evidence="1">
    <location>
        <begin position="67"/>
        <end position="87"/>
    </location>
</feature>
<evidence type="ECO:0000256" key="1">
    <source>
        <dbReference type="SAM" id="Phobius"/>
    </source>
</evidence>
<organism evidence="2 3">
    <name type="scientific">Thalassotalea agarivorans</name>
    <name type="common">Thalassomonas agarivorans</name>
    <dbReference type="NCBI Taxonomy" id="349064"/>
    <lineage>
        <taxon>Bacteria</taxon>
        <taxon>Pseudomonadati</taxon>
        <taxon>Pseudomonadota</taxon>
        <taxon>Gammaproteobacteria</taxon>
        <taxon>Alteromonadales</taxon>
        <taxon>Colwelliaceae</taxon>
        <taxon>Thalassotalea</taxon>
    </lineage>
</organism>
<accession>A0A1I0CQW6</accession>
<reference evidence="2 3" key="1">
    <citation type="submission" date="2016-10" db="EMBL/GenBank/DDBJ databases">
        <authorList>
            <person name="de Groot N.N."/>
        </authorList>
    </citation>
    <scope>NUCLEOTIDE SEQUENCE [LARGE SCALE GENOMIC DNA]</scope>
    <source>
        <strain evidence="2 3">DSM 19706</strain>
    </source>
</reference>
<name>A0A1I0CQW6_THASX</name>
<keyword evidence="3" id="KW-1185">Reference proteome</keyword>
<feature type="transmembrane region" description="Helical" evidence="1">
    <location>
        <begin position="36"/>
        <end position="55"/>
    </location>
</feature>
<proteinExistence type="predicted"/>
<feature type="transmembrane region" description="Helical" evidence="1">
    <location>
        <begin position="12"/>
        <end position="30"/>
    </location>
</feature>
<gene>
    <name evidence="2" type="ORF">SAMN05660429_01298</name>
</gene>
<dbReference type="RefSeq" id="WP_093328623.1">
    <property type="nucleotide sequence ID" value="NZ_AP027363.1"/>
</dbReference>